<sequence length="105" mass="11692">MSKYKVIVYVPVEEADKIRQVMGEAGGGKIGNYDFCSFSVRGVGRFRPLAGANPTIGEVGKLEEVEEERIETVVGEAYLKDLIERVRAAHPYEEPVINVTKLHEI</sequence>
<dbReference type="PANTHER" id="PTHR41774">
    <property type="match status" value="1"/>
</dbReference>
<gene>
    <name evidence="1" type="ORF">A2717_01775</name>
</gene>
<evidence type="ECO:0000313" key="1">
    <source>
        <dbReference type="EMBL" id="OGE74257.1"/>
    </source>
</evidence>
<dbReference type="Gene3D" id="3.30.70.120">
    <property type="match status" value="1"/>
</dbReference>
<proteinExistence type="predicted"/>
<name>A0A1F5N9B3_9BACT</name>
<dbReference type="EMBL" id="MFEH01000001">
    <property type="protein sequence ID" value="OGE74257.1"/>
    <property type="molecule type" value="Genomic_DNA"/>
</dbReference>
<dbReference type="PANTHER" id="PTHR41774:SF1">
    <property type="entry name" value="NGG1P INTERACTING FACTOR NIF3"/>
    <property type="match status" value="1"/>
</dbReference>
<organism evidence="1 2">
    <name type="scientific">Candidatus Doudnabacteria bacterium RIFCSPHIGHO2_01_FULL_41_86</name>
    <dbReference type="NCBI Taxonomy" id="1817821"/>
    <lineage>
        <taxon>Bacteria</taxon>
        <taxon>Candidatus Doudnaibacteriota</taxon>
    </lineage>
</organism>
<dbReference type="InterPro" id="IPR015867">
    <property type="entry name" value="N-reg_PII/ATP_PRibTrfase_C"/>
</dbReference>
<dbReference type="SUPFAM" id="SSF102705">
    <property type="entry name" value="NIF3 (NGG1p interacting factor 3)-like"/>
    <property type="match status" value="1"/>
</dbReference>
<accession>A0A1F5N9B3</accession>
<dbReference type="AlphaFoldDB" id="A0A1F5N9B3"/>
<dbReference type="FunFam" id="3.30.70.120:FF:000006">
    <property type="entry name" value="GTP cyclohydrolase 1 type 2 homolog"/>
    <property type="match status" value="1"/>
</dbReference>
<dbReference type="InterPro" id="IPR036069">
    <property type="entry name" value="DUF34/NIF3_sf"/>
</dbReference>
<dbReference type="STRING" id="1817821.A2717_01775"/>
<evidence type="ECO:0008006" key="3">
    <source>
        <dbReference type="Google" id="ProtNLM"/>
    </source>
</evidence>
<dbReference type="Proteomes" id="UP000177610">
    <property type="component" value="Unassembled WGS sequence"/>
</dbReference>
<protein>
    <recommendedName>
        <fullName evidence="3">NGG1p interacting factor NIF3</fullName>
    </recommendedName>
</protein>
<comment type="caution">
    <text evidence="1">The sequence shown here is derived from an EMBL/GenBank/DDBJ whole genome shotgun (WGS) entry which is preliminary data.</text>
</comment>
<reference evidence="1 2" key="1">
    <citation type="journal article" date="2016" name="Nat. Commun.">
        <title>Thousands of microbial genomes shed light on interconnected biogeochemical processes in an aquifer system.</title>
        <authorList>
            <person name="Anantharaman K."/>
            <person name="Brown C.T."/>
            <person name="Hug L.A."/>
            <person name="Sharon I."/>
            <person name="Castelle C.J."/>
            <person name="Probst A.J."/>
            <person name="Thomas B.C."/>
            <person name="Singh A."/>
            <person name="Wilkins M.J."/>
            <person name="Karaoz U."/>
            <person name="Brodie E.L."/>
            <person name="Williams K.H."/>
            <person name="Hubbard S.S."/>
            <person name="Banfield J.F."/>
        </authorList>
    </citation>
    <scope>NUCLEOTIDE SEQUENCE [LARGE SCALE GENOMIC DNA]</scope>
</reference>
<evidence type="ECO:0000313" key="2">
    <source>
        <dbReference type="Proteomes" id="UP000177610"/>
    </source>
</evidence>